<dbReference type="GO" id="GO:0005813">
    <property type="term" value="C:centrosome"/>
    <property type="evidence" value="ECO:0007669"/>
    <property type="project" value="TreeGrafter"/>
</dbReference>
<name>A0AAN7P107_9COLE</name>
<organism evidence="2 3">
    <name type="scientific">Aquatica leii</name>
    <dbReference type="NCBI Taxonomy" id="1421715"/>
    <lineage>
        <taxon>Eukaryota</taxon>
        <taxon>Metazoa</taxon>
        <taxon>Ecdysozoa</taxon>
        <taxon>Arthropoda</taxon>
        <taxon>Hexapoda</taxon>
        <taxon>Insecta</taxon>
        <taxon>Pterygota</taxon>
        <taxon>Neoptera</taxon>
        <taxon>Endopterygota</taxon>
        <taxon>Coleoptera</taxon>
        <taxon>Polyphaga</taxon>
        <taxon>Elateriformia</taxon>
        <taxon>Elateroidea</taxon>
        <taxon>Lampyridae</taxon>
        <taxon>Luciolinae</taxon>
        <taxon>Aquatica</taxon>
    </lineage>
</organism>
<protein>
    <submittedName>
        <fullName evidence="2">Uncharacterized protein</fullName>
    </submittedName>
</protein>
<dbReference type="PANTHER" id="PTHR22091:SF1">
    <property type="entry name" value="COILED-COIL DOMAIN-CONTAINING PROTEIN 77"/>
    <property type="match status" value="1"/>
</dbReference>
<feature type="coiled-coil region" evidence="1">
    <location>
        <begin position="266"/>
        <end position="293"/>
    </location>
</feature>
<reference evidence="3" key="1">
    <citation type="submission" date="2023-01" db="EMBL/GenBank/DDBJ databases">
        <title>Key to firefly adult light organ development and bioluminescence: homeobox transcription factors regulate luciferase expression and transportation to peroxisome.</title>
        <authorList>
            <person name="Fu X."/>
        </authorList>
    </citation>
    <scope>NUCLEOTIDE SEQUENCE [LARGE SCALE GENOMIC DNA]</scope>
</reference>
<keyword evidence="1" id="KW-0175">Coiled coil</keyword>
<proteinExistence type="predicted"/>
<accession>A0AAN7P107</accession>
<dbReference type="AlphaFoldDB" id="A0AAN7P107"/>
<feature type="coiled-coil region" evidence="1">
    <location>
        <begin position="115"/>
        <end position="156"/>
    </location>
</feature>
<evidence type="ECO:0000313" key="3">
    <source>
        <dbReference type="Proteomes" id="UP001353858"/>
    </source>
</evidence>
<sequence>MELHSCHSCQLIDDVISSKLQNYDVLTEENLSLHHTLLKARESLVSLQTEIVSLNNVLVAERERNLNLYLKQLNQQNNSNVLMNVVLKTNAKDVENHFSYTKKVSFQPSLVHNSNDKYERLKNLYEEQTKIYEENLETLKNVNAKYVRKLEEELQKTRDHCSIILDMYSFYRKQTFSQKIKNAREHKDFLDTVDVLNQVNKKHIEEVERRVLEETTCAVNEQTRGALNSLFQQIHKRDKLVYMLRRQQAQFEKKIQQFDKQQKTKSQSAEKITNELKKQLQNEKKKYSALEQRRMFDFEGFKTDIQQFRKELTKLKNPPIKSKLVRDIDNIEQRLICSYLE</sequence>
<dbReference type="EMBL" id="JARPUR010000008">
    <property type="protein sequence ID" value="KAK4871746.1"/>
    <property type="molecule type" value="Genomic_DNA"/>
</dbReference>
<comment type="caution">
    <text evidence="2">The sequence shown here is derived from an EMBL/GenBank/DDBJ whole genome shotgun (WGS) entry which is preliminary data.</text>
</comment>
<dbReference type="PANTHER" id="PTHR22091">
    <property type="entry name" value="COILED-COIL DOMAIN-CONTAINING PROTEIN 77"/>
    <property type="match status" value="1"/>
</dbReference>
<evidence type="ECO:0000313" key="2">
    <source>
        <dbReference type="EMBL" id="KAK4871746.1"/>
    </source>
</evidence>
<keyword evidence="3" id="KW-1185">Reference proteome</keyword>
<dbReference type="Proteomes" id="UP001353858">
    <property type="component" value="Unassembled WGS sequence"/>
</dbReference>
<evidence type="ECO:0000256" key="1">
    <source>
        <dbReference type="SAM" id="Coils"/>
    </source>
</evidence>
<dbReference type="InterPro" id="IPR037696">
    <property type="entry name" value="CCDC77"/>
</dbReference>
<gene>
    <name evidence="2" type="ORF">RN001_015870</name>
</gene>